<dbReference type="KEGG" id="sll:SLITO_v1c06650"/>
<keyword evidence="3" id="KW-1185">Reference proteome</keyword>
<name>A0A0K1W1V9_9MOLU</name>
<feature type="transmembrane region" description="Helical" evidence="1">
    <location>
        <begin position="20"/>
        <end position="41"/>
    </location>
</feature>
<organism evidence="2 3">
    <name type="scientific">Spiroplasma litorale</name>
    <dbReference type="NCBI Taxonomy" id="216942"/>
    <lineage>
        <taxon>Bacteria</taxon>
        <taxon>Bacillati</taxon>
        <taxon>Mycoplasmatota</taxon>
        <taxon>Mollicutes</taxon>
        <taxon>Entomoplasmatales</taxon>
        <taxon>Spiroplasmataceae</taxon>
        <taxon>Spiroplasma</taxon>
    </lineage>
</organism>
<dbReference type="Proteomes" id="UP000067476">
    <property type="component" value="Chromosome"/>
</dbReference>
<evidence type="ECO:0000256" key="1">
    <source>
        <dbReference type="SAM" id="Phobius"/>
    </source>
</evidence>
<reference evidence="2 3" key="1">
    <citation type="journal article" date="2015" name="Genome Announc.">
        <title>Complete Genome Sequence of Spiroplasma litorale TN-1T (DSM 21781), a Bacterium Isolated from a Green-Eyed Horsefly (Tabanus nigrovittatus).</title>
        <authorList>
            <person name="Lo W.S."/>
            <person name="Lai Y.C."/>
            <person name="Lien Y.W."/>
            <person name="Wang T.H."/>
            <person name="Kuo C.H."/>
        </authorList>
    </citation>
    <scope>NUCLEOTIDE SEQUENCE [LARGE SCALE GENOMIC DNA]</scope>
    <source>
        <strain evidence="2 3">TN-1</strain>
    </source>
</reference>
<dbReference type="EMBL" id="CP012357">
    <property type="protein sequence ID" value="AKX34294.1"/>
    <property type="molecule type" value="Genomic_DNA"/>
</dbReference>
<evidence type="ECO:0000313" key="2">
    <source>
        <dbReference type="EMBL" id="AKX34294.1"/>
    </source>
</evidence>
<keyword evidence="1" id="KW-1133">Transmembrane helix</keyword>
<keyword evidence="1" id="KW-0472">Membrane</keyword>
<dbReference type="STRING" id="216942.SLITO_v1c06650"/>
<evidence type="ECO:0008006" key="4">
    <source>
        <dbReference type="Google" id="ProtNLM"/>
    </source>
</evidence>
<protein>
    <recommendedName>
        <fullName evidence="4">Transmembrane protein</fullName>
    </recommendedName>
</protein>
<proteinExistence type="predicted"/>
<dbReference type="AlphaFoldDB" id="A0A0K1W1V9"/>
<feature type="transmembrane region" description="Helical" evidence="1">
    <location>
        <begin position="71"/>
        <end position="91"/>
    </location>
</feature>
<dbReference type="RefSeq" id="WP_075058390.1">
    <property type="nucleotide sequence ID" value="NZ_CP012357.1"/>
</dbReference>
<evidence type="ECO:0000313" key="3">
    <source>
        <dbReference type="Proteomes" id="UP000067476"/>
    </source>
</evidence>
<sequence>MLNTNKKNIHSKKIFLNKKLFISLIIISLIYVFYTTIVFMYQNINSYSIAKQSIEGEFNETKVKEMQNKLFVSWIVQFISFYAFILIFVLYSLLSSREKVRVGLIFIIFWVIIFWGYAFAPIIFDKGIKATSIFPLIIFLAFCVVMYFVYKEYVLNKAMFKKQTNKIDKKSI</sequence>
<feature type="transmembrane region" description="Helical" evidence="1">
    <location>
        <begin position="130"/>
        <end position="150"/>
    </location>
</feature>
<gene>
    <name evidence="2" type="ORF">SLITO_v1c06650</name>
</gene>
<keyword evidence="1" id="KW-0812">Transmembrane</keyword>
<dbReference type="PATRIC" id="fig|216942.3.peg.675"/>
<accession>A0A0K1W1V9</accession>
<feature type="transmembrane region" description="Helical" evidence="1">
    <location>
        <begin position="103"/>
        <end position="124"/>
    </location>
</feature>